<feature type="non-terminal residue" evidence="1">
    <location>
        <position position="1"/>
    </location>
</feature>
<reference evidence="1" key="1">
    <citation type="submission" date="2021-02" db="EMBL/GenBank/DDBJ databases">
        <authorList>
            <person name="Dougan E. K."/>
            <person name="Rhodes N."/>
            <person name="Thang M."/>
            <person name="Chan C."/>
        </authorList>
    </citation>
    <scope>NUCLEOTIDE SEQUENCE</scope>
</reference>
<name>A0A813D4L6_POLGL</name>
<protein>
    <submittedName>
        <fullName evidence="1">Uncharacterized protein</fullName>
    </submittedName>
</protein>
<evidence type="ECO:0000313" key="2">
    <source>
        <dbReference type="Proteomes" id="UP000654075"/>
    </source>
</evidence>
<organism evidence="1 2">
    <name type="scientific">Polarella glacialis</name>
    <name type="common">Dinoflagellate</name>
    <dbReference type="NCBI Taxonomy" id="89957"/>
    <lineage>
        <taxon>Eukaryota</taxon>
        <taxon>Sar</taxon>
        <taxon>Alveolata</taxon>
        <taxon>Dinophyceae</taxon>
        <taxon>Suessiales</taxon>
        <taxon>Suessiaceae</taxon>
        <taxon>Polarella</taxon>
    </lineage>
</organism>
<dbReference type="AlphaFoldDB" id="A0A813D4L6"/>
<comment type="caution">
    <text evidence="1">The sequence shown here is derived from an EMBL/GenBank/DDBJ whole genome shotgun (WGS) entry which is preliminary data.</text>
</comment>
<accession>A0A813D4L6</accession>
<dbReference type="Proteomes" id="UP000654075">
    <property type="component" value="Unassembled WGS sequence"/>
</dbReference>
<sequence>DELQTGGLGIELALSVSPELPYRQSALEATVTVFPLRTRADFEAALRVTAPKGYEWYFSDQGFLFRAGAVPGATADLPGGVPSRRGNVLTWTSAPHLGRHTYGFS</sequence>
<gene>
    <name evidence="1" type="ORF">PGLA1383_LOCUS2219</name>
</gene>
<evidence type="ECO:0000313" key="1">
    <source>
        <dbReference type="EMBL" id="CAE8583235.1"/>
    </source>
</evidence>
<feature type="non-terminal residue" evidence="1">
    <location>
        <position position="105"/>
    </location>
</feature>
<keyword evidence="2" id="KW-1185">Reference proteome</keyword>
<dbReference type="EMBL" id="CAJNNV010000649">
    <property type="protein sequence ID" value="CAE8583235.1"/>
    <property type="molecule type" value="Genomic_DNA"/>
</dbReference>
<proteinExistence type="predicted"/>